<dbReference type="RefSeq" id="WP_114809113.1">
    <property type="nucleotide sequence ID" value="NZ_CP139965.1"/>
</dbReference>
<gene>
    <name evidence="2" type="ORF">U0042_22170</name>
</gene>
<evidence type="ECO:0000313" key="3">
    <source>
        <dbReference type="Proteomes" id="UP001325479"/>
    </source>
</evidence>
<organism evidence="2 3">
    <name type="scientific">Paraburkholderia kururiensis</name>
    <dbReference type="NCBI Taxonomy" id="984307"/>
    <lineage>
        <taxon>Bacteria</taxon>
        <taxon>Pseudomonadati</taxon>
        <taxon>Pseudomonadota</taxon>
        <taxon>Betaproteobacteria</taxon>
        <taxon>Burkholderiales</taxon>
        <taxon>Burkholderiaceae</taxon>
        <taxon>Paraburkholderia</taxon>
    </lineage>
</organism>
<evidence type="ECO:0000256" key="1">
    <source>
        <dbReference type="SAM" id="Phobius"/>
    </source>
</evidence>
<feature type="transmembrane region" description="Helical" evidence="1">
    <location>
        <begin position="12"/>
        <end position="38"/>
    </location>
</feature>
<dbReference type="Proteomes" id="UP001325479">
    <property type="component" value="Chromosome"/>
</dbReference>
<name>A0ABZ0WHD0_9BURK</name>
<keyword evidence="1" id="KW-1133">Transmembrane helix</keyword>
<protein>
    <submittedName>
        <fullName evidence="2">Uncharacterized protein</fullName>
    </submittedName>
</protein>
<accession>A0ABZ0WHD0</accession>
<keyword evidence="3" id="KW-1185">Reference proteome</keyword>
<keyword evidence="1" id="KW-0812">Transmembrane</keyword>
<evidence type="ECO:0000313" key="2">
    <source>
        <dbReference type="EMBL" id="WQD76766.1"/>
    </source>
</evidence>
<proteinExistence type="predicted"/>
<sequence>MKPVRYALNRGTSLIEVMLAVALTAVTALGLMATQLWIARHAHASEVHERAALVADAVAESMHAFDVSDAVNADVTGEWKRRGADVASGAAVSVLSRGNASVAMVAWPAVRSASAAGEIVDPAASCGDVPAPSSMECVAIAFAQ</sequence>
<reference evidence="2 3" key="1">
    <citation type="submission" date="2023-12" db="EMBL/GenBank/DDBJ databases">
        <title>Genome sequencing and assembly of bacterial species from a model synthetic community.</title>
        <authorList>
            <person name="Hogle S.L."/>
        </authorList>
    </citation>
    <scope>NUCLEOTIDE SEQUENCE [LARGE SCALE GENOMIC DNA]</scope>
    <source>
        <strain evidence="2 3">HAMBI 2494</strain>
    </source>
</reference>
<dbReference type="EMBL" id="CP139965">
    <property type="protein sequence ID" value="WQD76766.1"/>
    <property type="molecule type" value="Genomic_DNA"/>
</dbReference>
<keyword evidence="1" id="KW-0472">Membrane</keyword>